<feature type="compositionally biased region" description="Low complexity" evidence="2">
    <location>
        <begin position="576"/>
        <end position="595"/>
    </location>
</feature>
<organism evidence="4 5">
    <name type="scientific">Rotaria sordida</name>
    <dbReference type="NCBI Taxonomy" id="392033"/>
    <lineage>
        <taxon>Eukaryota</taxon>
        <taxon>Metazoa</taxon>
        <taxon>Spiralia</taxon>
        <taxon>Gnathifera</taxon>
        <taxon>Rotifera</taxon>
        <taxon>Eurotatoria</taxon>
        <taxon>Bdelloidea</taxon>
        <taxon>Philodinida</taxon>
        <taxon>Philodinidae</taxon>
        <taxon>Rotaria</taxon>
    </lineage>
</organism>
<dbReference type="Pfam" id="PF26034">
    <property type="entry name" value="PHAT_SMAUG"/>
    <property type="match status" value="1"/>
</dbReference>
<feature type="region of interest" description="Disordered" evidence="2">
    <location>
        <begin position="63"/>
        <end position="83"/>
    </location>
</feature>
<feature type="region of interest" description="Disordered" evidence="2">
    <location>
        <begin position="500"/>
        <end position="534"/>
    </location>
</feature>
<evidence type="ECO:0000256" key="1">
    <source>
        <dbReference type="PROSITE-ProRule" id="PRU00047"/>
    </source>
</evidence>
<dbReference type="SUPFAM" id="SSF57756">
    <property type="entry name" value="Retrovirus zinc finger-like domains"/>
    <property type="match status" value="1"/>
</dbReference>
<keyword evidence="1" id="KW-0863">Zinc-finger</keyword>
<dbReference type="Pfam" id="PF25479">
    <property type="entry name" value="Vts1"/>
    <property type="match status" value="1"/>
</dbReference>
<feature type="compositionally biased region" description="Low complexity" evidence="2">
    <location>
        <begin position="722"/>
        <end position="751"/>
    </location>
</feature>
<feature type="compositionally biased region" description="Polar residues" evidence="2">
    <location>
        <begin position="813"/>
        <end position="824"/>
    </location>
</feature>
<reference evidence="4" key="1">
    <citation type="submission" date="2021-02" db="EMBL/GenBank/DDBJ databases">
        <authorList>
            <person name="Nowell W R."/>
        </authorList>
    </citation>
    <scope>NUCLEOTIDE SEQUENCE</scope>
</reference>
<proteinExistence type="predicted"/>
<dbReference type="Proteomes" id="UP000663874">
    <property type="component" value="Unassembled WGS sequence"/>
</dbReference>
<dbReference type="PANTHER" id="PTHR16195:SF16">
    <property type="entry name" value="ZINC FINGER CCHC DOMAIN-CONTAINING PROTEIN 14"/>
    <property type="match status" value="1"/>
</dbReference>
<dbReference type="PROSITE" id="PS50158">
    <property type="entry name" value="ZF_CCHC"/>
    <property type="match status" value="1"/>
</dbReference>
<feature type="compositionally biased region" description="Low complexity" evidence="2">
    <location>
        <begin position="65"/>
        <end position="80"/>
    </location>
</feature>
<keyword evidence="1" id="KW-0862">Zinc</keyword>
<keyword evidence="1" id="KW-0479">Metal-binding</keyword>
<feature type="compositionally biased region" description="Polar residues" evidence="2">
    <location>
        <begin position="400"/>
        <end position="413"/>
    </location>
</feature>
<feature type="region of interest" description="Disordered" evidence="2">
    <location>
        <begin position="544"/>
        <end position="563"/>
    </location>
</feature>
<dbReference type="InterPro" id="IPR001878">
    <property type="entry name" value="Znf_CCHC"/>
</dbReference>
<feature type="compositionally biased region" description="Low complexity" evidence="2">
    <location>
        <begin position="500"/>
        <end position="509"/>
    </location>
</feature>
<name>A0A818XYB4_9BILA</name>
<dbReference type="GO" id="GO:0003676">
    <property type="term" value="F:nucleic acid binding"/>
    <property type="evidence" value="ECO:0007669"/>
    <property type="project" value="InterPro"/>
</dbReference>
<feature type="compositionally biased region" description="Low complexity" evidence="2">
    <location>
        <begin position="842"/>
        <end position="853"/>
    </location>
</feature>
<feature type="region of interest" description="Disordered" evidence="2">
    <location>
        <begin position="384"/>
        <end position="428"/>
    </location>
</feature>
<feature type="region of interest" description="Disordered" evidence="2">
    <location>
        <begin position="674"/>
        <end position="787"/>
    </location>
</feature>
<evidence type="ECO:0000259" key="3">
    <source>
        <dbReference type="PROSITE" id="PS50158"/>
    </source>
</evidence>
<dbReference type="InterPro" id="IPR057327">
    <property type="entry name" value="Vts1_dom"/>
</dbReference>
<feature type="compositionally biased region" description="Low complexity" evidence="2">
    <location>
        <begin position="766"/>
        <end position="787"/>
    </location>
</feature>
<feature type="compositionally biased region" description="Polar residues" evidence="2">
    <location>
        <begin position="697"/>
        <end position="712"/>
    </location>
</feature>
<accession>A0A818XYB4</accession>
<feature type="domain" description="CCHC-type" evidence="3">
    <location>
        <begin position="796"/>
        <end position="811"/>
    </location>
</feature>
<dbReference type="InterPro" id="IPR058599">
    <property type="entry name" value="PHAT_Smg/ZCCHC2-like"/>
</dbReference>
<dbReference type="GO" id="GO:0008270">
    <property type="term" value="F:zinc ion binding"/>
    <property type="evidence" value="ECO:0007669"/>
    <property type="project" value="UniProtKB-KW"/>
</dbReference>
<feature type="region of interest" description="Disordered" evidence="2">
    <location>
        <begin position="574"/>
        <end position="624"/>
    </location>
</feature>
<dbReference type="Pfam" id="PF00098">
    <property type="entry name" value="zf-CCHC"/>
    <property type="match status" value="1"/>
</dbReference>
<feature type="compositionally biased region" description="Low complexity" evidence="2">
    <location>
        <begin position="680"/>
        <end position="696"/>
    </location>
</feature>
<dbReference type="EMBL" id="CAJOBE010001450">
    <property type="protein sequence ID" value="CAF3745035.1"/>
    <property type="molecule type" value="Genomic_DNA"/>
</dbReference>
<dbReference type="AlphaFoldDB" id="A0A818XYB4"/>
<evidence type="ECO:0000256" key="2">
    <source>
        <dbReference type="SAM" id="MobiDB-lite"/>
    </source>
</evidence>
<dbReference type="SMART" id="SM00343">
    <property type="entry name" value="ZnF_C2HC"/>
    <property type="match status" value="1"/>
</dbReference>
<protein>
    <recommendedName>
        <fullName evidence="3">CCHC-type domain-containing protein</fullName>
    </recommendedName>
</protein>
<feature type="compositionally biased region" description="Pro residues" evidence="2">
    <location>
        <begin position="600"/>
        <end position="617"/>
    </location>
</feature>
<sequence>MLNQEQIHRYFNHLSGAKRIEFLYGLLHLCQPLELRYLGTCLEEIARKDYEYLYHAEQKTNHLPTQNSITNNETNNQQQNDLGSDEKLDLTDQFTRAHAIVDIALLWAKNRPCALRLFRRLKASESVKLVDMLLERDDLDERTMDEILIIFCLAANHPAFSFDMRTQMSQILKELEKRQRKMKLLQPVQNINNNNDDDDIIDPLDDTNCLRHHILSSSLLNSSTLSVHASPLLTRLAVVNYDTESTPMRVLIKADWSDNNSTLTWKTPNDIRSFHLQLSNIVYHDDVRLERLMNISGYLRDIGSPTEPDVELMKKNIGIYMAHLVYFSSYISTISTLAKFFNSSLKLVDSKQRLFNSSNGFDEPLSSSSSFSNGMTPLQCELPVQQQTESENKTHCSPKLSLNNNKSKQQTDVAKQARSIVPTHNGTQTGLEVRCEETQTDRMPGPGFILAEHQDYLRRYSMDELAKLTPADLIADGLDQSTAHLLCGALDDLKPMSVHLSSSTKSSRSPLTFVQMPSLSLSPPPSSSQPTSLPPLLDAALMTVVQQQQQPPRTPPPGFDRNQYEPILINLAGAHPSLSSSPSPKLPKTGTTTSGKNGIPPLPPPSLPLPPPPPPPQSTSQTQHHVPLLTAHSFLYNPVEPYIFPIAIPPGFPSTTPDFMRLFAPNMTAVATNPTNTSFVQTSNSSQGSVSNSRSTTQSNGTNTPPEQNGQNHHPSPPPQPSSRHQQQQQQSQQQQSQQQHQPQQHHQQQQSHHRHRQYHQSDSMQFQQQNGFHPQQRQTQQTSYPQHQHIKPKACYTCGDLGHLAFACPEQYSSDSNYSQNTREGYKLDYRPRQSTPTNLQQQRQMRSNSNSKTKVRDNS</sequence>
<dbReference type="InterPro" id="IPR042344">
    <property type="entry name" value="ZCCHC14"/>
</dbReference>
<dbReference type="InterPro" id="IPR036875">
    <property type="entry name" value="Znf_CCHC_sf"/>
</dbReference>
<dbReference type="PANTHER" id="PTHR16195">
    <property type="entry name" value="ZINC FINGER CCHC DOMAIN CONTAINING PROTEIN"/>
    <property type="match status" value="1"/>
</dbReference>
<gene>
    <name evidence="4" type="ORF">FNK824_LOCUS11914</name>
</gene>
<evidence type="ECO:0000313" key="5">
    <source>
        <dbReference type="Proteomes" id="UP000663874"/>
    </source>
</evidence>
<evidence type="ECO:0000313" key="4">
    <source>
        <dbReference type="EMBL" id="CAF3745035.1"/>
    </source>
</evidence>
<feature type="region of interest" description="Disordered" evidence="2">
    <location>
        <begin position="813"/>
        <end position="861"/>
    </location>
</feature>
<comment type="caution">
    <text evidence="4">The sequence shown here is derived from an EMBL/GenBank/DDBJ whole genome shotgun (WGS) entry which is preliminary data.</text>
</comment>